<gene>
    <name evidence="6" type="ORF">KP78_29660</name>
</gene>
<dbReference type="AlphaFoldDB" id="A0A0C2V8X4"/>
<keyword evidence="3" id="KW-0238">DNA-binding</keyword>
<dbReference type="Pfam" id="PF03466">
    <property type="entry name" value="LysR_substrate"/>
    <property type="match status" value="1"/>
</dbReference>
<evidence type="ECO:0000313" key="6">
    <source>
        <dbReference type="EMBL" id="KIL45422.1"/>
    </source>
</evidence>
<dbReference type="EMBL" id="JXRP01000018">
    <property type="protein sequence ID" value="KIL45422.1"/>
    <property type="molecule type" value="Genomic_DNA"/>
</dbReference>
<dbReference type="SUPFAM" id="SSF53850">
    <property type="entry name" value="Periplasmic binding protein-like II"/>
    <property type="match status" value="1"/>
</dbReference>
<evidence type="ECO:0000256" key="3">
    <source>
        <dbReference type="ARBA" id="ARBA00023125"/>
    </source>
</evidence>
<dbReference type="PANTHER" id="PTHR30419:SF28">
    <property type="entry name" value="HTH-TYPE TRANSCRIPTIONAL REGULATOR BSDA"/>
    <property type="match status" value="1"/>
</dbReference>
<evidence type="ECO:0000259" key="5">
    <source>
        <dbReference type="PROSITE" id="PS50931"/>
    </source>
</evidence>
<dbReference type="Gene3D" id="3.40.190.290">
    <property type="match status" value="1"/>
</dbReference>
<evidence type="ECO:0000256" key="4">
    <source>
        <dbReference type="ARBA" id="ARBA00023163"/>
    </source>
</evidence>
<dbReference type="InterPro" id="IPR005119">
    <property type="entry name" value="LysR_subst-bd"/>
</dbReference>
<dbReference type="GO" id="GO:0005829">
    <property type="term" value="C:cytosol"/>
    <property type="evidence" value="ECO:0007669"/>
    <property type="project" value="TreeGrafter"/>
</dbReference>
<dbReference type="GO" id="GO:0003700">
    <property type="term" value="F:DNA-binding transcription factor activity"/>
    <property type="evidence" value="ECO:0007669"/>
    <property type="project" value="InterPro"/>
</dbReference>
<protein>
    <submittedName>
        <fullName evidence="6">LysR family transcriptional regulator</fullName>
    </submittedName>
</protein>
<dbReference type="STRING" id="889306.KP78_29660"/>
<comment type="similarity">
    <text evidence="1">Belongs to the LysR transcriptional regulatory family.</text>
</comment>
<evidence type="ECO:0000313" key="7">
    <source>
        <dbReference type="Proteomes" id="UP000031938"/>
    </source>
</evidence>
<dbReference type="InterPro" id="IPR036390">
    <property type="entry name" value="WH_DNA-bd_sf"/>
</dbReference>
<dbReference type="GO" id="GO:0003677">
    <property type="term" value="F:DNA binding"/>
    <property type="evidence" value="ECO:0007669"/>
    <property type="project" value="UniProtKB-KW"/>
</dbReference>
<dbReference type="Gene3D" id="1.10.10.10">
    <property type="entry name" value="Winged helix-like DNA-binding domain superfamily/Winged helix DNA-binding domain"/>
    <property type="match status" value="1"/>
</dbReference>
<feature type="domain" description="HTH lysR-type" evidence="5">
    <location>
        <begin position="7"/>
        <end position="64"/>
    </location>
</feature>
<comment type="caution">
    <text evidence="6">The sequence shown here is derived from an EMBL/GenBank/DDBJ whole genome shotgun (WGS) entry which is preliminary data.</text>
</comment>
<reference evidence="6 7" key="1">
    <citation type="submission" date="2015-01" db="EMBL/GenBank/DDBJ databases">
        <title>Genome sequencing of Jeotgalibacillus soli.</title>
        <authorList>
            <person name="Goh K.M."/>
            <person name="Chan K.-G."/>
            <person name="Yaakop A.S."/>
            <person name="Ee R."/>
            <person name="Gan H.M."/>
            <person name="Chan C.S."/>
        </authorList>
    </citation>
    <scope>NUCLEOTIDE SEQUENCE [LARGE SCALE GENOMIC DNA]</scope>
    <source>
        <strain evidence="6 7">P9</strain>
    </source>
</reference>
<evidence type="ECO:0000256" key="1">
    <source>
        <dbReference type="ARBA" id="ARBA00009437"/>
    </source>
</evidence>
<accession>A0A0C2V8X4</accession>
<dbReference type="InterPro" id="IPR036388">
    <property type="entry name" value="WH-like_DNA-bd_sf"/>
</dbReference>
<keyword evidence="7" id="KW-1185">Reference proteome</keyword>
<dbReference type="InterPro" id="IPR050950">
    <property type="entry name" value="HTH-type_LysR_regulators"/>
</dbReference>
<proteinExistence type="inferred from homology"/>
<dbReference type="Proteomes" id="UP000031938">
    <property type="component" value="Unassembled WGS sequence"/>
</dbReference>
<dbReference type="PROSITE" id="PS50931">
    <property type="entry name" value="HTH_LYSR"/>
    <property type="match status" value="1"/>
</dbReference>
<dbReference type="PANTHER" id="PTHR30419">
    <property type="entry name" value="HTH-TYPE TRANSCRIPTIONAL REGULATOR YBHD"/>
    <property type="match status" value="1"/>
</dbReference>
<dbReference type="FunFam" id="1.10.10.10:FF:000001">
    <property type="entry name" value="LysR family transcriptional regulator"/>
    <property type="match status" value="1"/>
</dbReference>
<sequence>MERGSKMELRQLRYFIEVAEREHVSEAAEHLHVAQSAISLQISKLEAELGVTLFERIGRNVKLTPIGKTFLMHTKTALKAIDYAKKQVDDYLNPEKGTIKIGYPTSLATHLLPTVISAFKKRQPNISFHLRQGSYSFLVDAVRNGDIDIAFLGPVPTNHQDILGHILFTENVSALIPATHRLADRQSVSLRDLKEEDFVLFPKGYVLQQIAVNACKQAGFMPNITSEGEDMDAIKGLVSAGIGISLLPDSTFHESIPRFTVKLPIEMPQVKRTVGIITPKNRNLAPSEKVFYEFVKDFFSVLEQYQ</sequence>
<dbReference type="PRINTS" id="PR00039">
    <property type="entry name" value="HTHLYSR"/>
</dbReference>
<organism evidence="6 7">
    <name type="scientific">Jeotgalibacillus soli</name>
    <dbReference type="NCBI Taxonomy" id="889306"/>
    <lineage>
        <taxon>Bacteria</taxon>
        <taxon>Bacillati</taxon>
        <taxon>Bacillota</taxon>
        <taxon>Bacilli</taxon>
        <taxon>Bacillales</taxon>
        <taxon>Caryophanaceae</taxon>
        <taxon>Jeotgalibacillus</taxon>
    </lineage>
</organism>
<dbReference type="PATRIC" id="fig|889306.3.peg.2978"/>
<name>A0A0C2V8X4_9BACL</name>
<dbReference type="Pfam" id="PF00126">
    <property type="entry name" value="HTH_1"/>
    <property type="match status" value="1"/>
</dbReference>
<dbReference type="CDD" id="cd08434">
    <property type="entry name" value="PBP2_GltC_like"/>
    <property type="match status" value="1"/>
</dbReference>
<keyword evidence="2" id="KW-0805">Transcription regulation</keyword>
<keyword evidence="4" id="KW-0804">Transcription</keyword>
<dbReference type="InterPro" id="IPR000847">
    <property type="entry name" value="LysR_HTH_N"/>
</dbReference>
<evidence type="ECO:0000256" key="2">
    <source>
        <dbReference type="ARBA" id="ARBA00023015"/>
    </source>
</evidence>
<dbReference type="SUPFAM" id="SSF46785">
    <property type="entry name" value="Winged helix' DNA-binding domain"/>
    <property type="match status" value="1"/>
</dbReference>